<comment type="caution">
    <text evidence="1">The sequence shown here is derived from an EMBL/GenBank/DDBJ whole genome shotgun (WGS) entry which is preliminary data.</text>
</comment>
<dbReference type="Gene3D" id="3.20.20.140">
    <property type="entry name" value="Metal-dependent hydrolases"/>
    <property type="match status" value="1"/>
</dbReference>
<dbReference type="InterPro" id="IPR011059">
    <property type="entry name" value="Metal-dep_hydrolase_composite"/>
</dbReference>
<accession>X0XH16</accession>
<protein>
    <submittedName>
        <fullName evidence="1">Uncharacterized protein</fullName>
    </submittedName>
</protein>
<dbReference type="EMBL" id="BARS01040341">
    <property type="protein sequence ID" value="GAG34712.1"/>
    <property type="molecule type" value="Genomic_DNA"/>
</dbReference>
<sequence>PYDGYQFKGKVMATISRGKLVYTDDSLVIARSEVTKQSHG</sequence>
<organism evidence="1">
    <name type="scientific">marine sediment metagenome</name>
    <dbReference type="NCBI Taxonomy" id="412755"/>
    <lineage>
        <taxon>unclassified sequences</taxon>
        <taxon>metagenomes</taxon>
        <taxon>ecological metagenomes</taxon>
    </lineage>
</organism>
<dbReference type="AlphaFoldDB" id="X0XH16"/>
<dbReference type="GO" id="GO:0016810">
    <property type="term" value="F:hydrolase activity, acting on carbon-nitrogen (but not peptide) bonds"/>
    <property type="evidence" value="ECO:0007669"/>
    <property type="project" value="InterPro"/>
</dbReference>
<gene>
    <name evidence="1" type="ORF">S01H1_61518</name>
</gene>
<proteinExistence type="predicted"/>
<name>X0XH16_9ZZZZ</name>
<reference evidence="1" key="1">
    <citation type="journal article" date="2014" name="Front. Microbiol.">
        <title>High frequency of phylogenetically diverse reductive dehalogenase-homologous genes in deep subseafloor sedimentary metagenomes.</title>
        <authorList>
            <person name="Kawai M."/>
            <person name="Futagami T."/>
            <person name="Toyoda A."/>
            <person name="Takaki Y."/>
            <person name="Nishi S."/>
            <person name="Hori S."/>
            <person name="Arai W."/>
            <person name="Tsubouchi T."/>
            <person name="Morono Y."/>
            <person name="Uchiyama I."/>
            <person name="Ito T."/>
            <person name="Fujiyama A."/>
            <person name="Inagaki F."/>
            <person name="Takami H."/>
        </authorList>
    </citation>
    <scope>NUCLEOTIDE SEQUENCE</scope>
    <source>
        <strain evidence="1">Expedition CK06-06</strain>
    </source>
</reference>
<dbReference type="SUPFAM" id="SSF51338">
    <property type="entry name" value="Composite domain of metallo-dependent hydrolases"/>
    <property type="match status" value="1"/>
</dbReference>
<feature type="non-terminal residue" evidence="1">
    <location>
        <position position="1"/>
    </location>
</feature>
<evidence type="ECO:0000313" key="1">
    <source>
        <dbReference type="EMBL" id="GAG34712.1"/>
    </source>
</evidence>